<proteinExistence type="predicted"/>
<gene>
    <name evidence="2" type="ORF">DT603_06120</name>
</gene>
<keyword evidence="3" id="KW-1185">Reference proteome</keyword>
<dbReference type="RefSeq" id="WP_162348978.1">
    <property type="nucleotide sequence ID" value="NZ_QOVG01000003.1"/>
</dbReference>
<evidence type="ECO:0000313" key="2">
    <source>
        <dbReference type="EMBL" id="NDK38418.1"/>
    </source>
</evidence>
<organism evidence="2 3">
    <name type="scientific">Pseudoxanthomonas gei</name>
    <dbReference type="NCBI Taxonomy" id="1383030"/>
    <lineage>
        <taxon>Bacteria</taxon>
        <taxon>Pseudomonadati</taxon>
        <taxon>Pseudomonadota</taxon>
        <taxon>Gammaproteobacteria</taxon>
        <taxon>Lysobacterales</taxon>
        <taxon>Lysobacteraceae</taxon>
        <taxon>Pseudoxanthomonas</taxon>
    </lineage>
</organism>
<protein>
    <submittedName>
        <fullName evidence="2">Uncharacterized protein</fullName>
    </submittedName>
</protein>
<sequence>MATSKTSKAATAGKSTVAKRELIAPNGDKRLIRRDEKGRIAESDDLGRSLSQDVRKAAKTTVKAGQGDKGDQTRGYQKRKAG</sequence>
<evidence type="ECO:0000313" key="3">
    <source>
        <dbReference type="Proteomes" id="UP001429354"/>
    </source>
</evidence>
<feature type="compositionally biased region" description="Basic and acidic residues" evidence="1">
    <location>
        <begin position="18"/>
        <end position="47"/>
    </location>
</feature>
<dbReference type="Proteomes" id="UP001429354">
    <property type="component" value="Unassembled WGS sequence"/>
</dbReference>
<name>A0ABX0AC05_9GAMM</name>
<feature type="region of interest" description="Disordered" evidence="1">
    <location>
        <begin position="1"/>
        <end position="82"/>
    </location>
</feature>
<evidence type="ECO:0000256" key="1">
    <source>
        <dbReference type="SAM" id="MobiDB-lite"/>
    </source>
</evidence>
<feature type="compositionally biased region" description="Low complexity" evidence="1">
    <location>
        <begin position="1"/>
        <end position="16"/>
    </location>
</feature>
<reference evidence="2 3" key="1">
    <citation type="submission" date="2018-07" db="EMBL/GenBank/DDBJ databases">
        <title>Whole genome Sequencing of Pseudoxanthomonas gei KCTC 32298 (T).</title>
        <authorList>
            <person name="Kumar S."/>
            <person name="Bansal K."/>
            <person name="Kaur A."/>
            <person name="Patil P."/>
            <person name="Sharma S."/>
            <person name="Patil P.B."/>
        </authorList>
    </citation>
    <scope>NUCLEOTIDE SEQUENCE [LARGE SCALE GENOMIC DNA]</scope>
    <source>
        <strain evidence="2 3">KCTC 32298</strain>
    </source>
</reference>
<accession>A0ABX0AC05</accession>
<dbReference type="EMBL" id="QOVG01000003">
    <property type="protein sequence ID" value="NDK38418.1"/>
    <property type="molecule type" value="Genomic_DNA"/>
</dbReference>
<comment type="caution">
    <text evidence="2">The sequence shown here is derived from an EMBL/GenBank/DDBJ whole genome shotgun (WGS) entry which is preliminary data.</text>
</comment>